<sequence>MAIATLVLKVLPAFLCLVDGQTIVCNLKDWTQSSGSAVDDQLVKGSVVALQDQVQQLVGQVKGLQADLLKLQQSSTTSDTGVNVKQCSKRDLNDARTNGILMSCNFVKKQNETVLRVVWNGMLRLIHVGQKSGSCRRWYFTLNGRECSEPQTIDTQIFTNSNGKNRHRPAYVEGYCRGIAAGAVLVEWNIGECITKSYGTGASYSGWEATVRIIVEEVHVNDASATIN</sequence>
<evidence type="ECO:0000256" key="1">
    <source>
        <dbReference type="SAM" id="Coils"/>
    </source>
</evidence>
<evidence type="ECO:0000313" key="4">
    <source>
        <dbReference type="EMBL" id="KAK2182124.1"/>
    </source>
</evidence>
<dbReference type="Pfam" id="PF25815">
    <property type="entry name" value="CTHRC1_C"/>
    <property type="match status" value="1"/>
</dbReference>
<dbReference type="InterPro" id="IPR057873">
    <property type="entry name" value="CTHRC1_C"/>
</dbReference>
<dbReference type="AlphaFoldDB" id="A0AAD9NW09"/>
<dbReference type="Proteomes" id="UP001209878">
    <property type="component" value="Unassembled WGS sequence"/>
</dbReference>
<accession>A0AAD9NW09</accession>
<keyword evidence="5" id="KW-1185">Reference proteome</keyword>
<evidence type="ECO:0000259" key="3">
    <source>
        <dbReference type="Pfam" id="PF25815"/>
    </source>
</evidence>
<proteinExistence type="predicted"/>
<evidence type="ECO:0000256" key="2">
    <source>
        <dbReference type="SAM" id="SignalP"/>
    </source>
</evidence>
<feature type="coiled-coil region" evidence="1">
    <location>
        <begin position="47"/>
        <end position="74"/>
    </location>
</feature>
<keyword evidence="2" id="KW-0732">Signal</keyword>
<organism evidence="4 5">
    <name type="scientific">Ridgeia piscesae</name>
    <name type="common">Tubeworm</name>
    <dbReference type="NCBI Taxonomy" id="27915"/>
    <lineage>
        <taxon>Eukaryota</taxon>
        <taxon>Metazoa</taxon>
        <taxon>Spiralia</taxon>
        <taxon>Lophotrochozoa</taxon>
        <taxon>Annelida</taxon>
        <taxon>Polychaeta</taxon>
        <taxon>Sedentaria</taxon>
        <taxon>Canalipalpata</taxon>
        <taxon>Sabellida</taxon>
        <taxon>Siboglinidae</taxon>
        <taxon>Ridgeia</taxon>
    </lineage>
</organism>
<name>A0AAD9NW09_RIDPI</name>
<feature type="domain" description="CTHRC1 C-terminal" evidence="3">
    <location>
        <begin position="83"/>
        <end position="215"/>
    </location>
</feature>
<evidence type="ECO:0000313" key="5">
    <source>
        <dbReference type="Proteomes" id="UP001209878"/>
    </source>
</evidence>
<reference evidence="4" key="1">
    <citation type="journal article" date="2023" name="Mol. Biol. Evol.">
        <title>Third-Generation Sequencing Reveals the Adaptive Role of the Epigenome in Three Deep-Sea Polychaetes.</title>
        <authorList>
            <person name="Perez M."/>
            <person name="Aroh O."/>
            <person name="Sun Y."/>
            <person name="Lan Y."/>
            <person name="Juniper S.K."/>
            <person name="Young C.R."/>
            <person name="Angers B."/>
            <person name="Qian P.Y."/>
        </authorList>
    </citation>
    <scope>NUCLEOTIDE SEQUENCE</scope>
    <source>
        <strain evidence="4">R07B-5</strain>
    </source>
</reference>
<keyword evidence="1" id="KW-0175">Coiled coil</keyword>
<gene>
    <name evidence="4" type="ORF">NP493_366g02092</name>
</gene>
<feature type="chain" id="PRO_5042183179" description="CTHRC1 C-terminal domain-containing protein" evidence="2">
    <location>
        <begin position="21"/>
        <end position="228"/>
    </location>
</feature>
<comment type="caution">
    <text evidence="4">The sequence shown here is derived from an EMBL/GenBank/DDBJ whole genome shotgun (WGS) entry which is preliminary data.</text>
</comment>
<protein>
    <recommendedName>
        <fullName evidence="3">CTHRC1 C-terminal domain-containing protein</fullName>
    </recommendedName>
</protein>
<feature type="signal peptide" evidence="2">
    <location>
        <begin position="1"/>
        <end position="20"/>
    </location>
</feature>
<dbReference type="EMBL" id="JAODUO010000366">
    <property type="protein sequence ID" value="KAK2182124.1"/>
    <property type="molecule type" value="Genomic_DNA"/>
</dbReference>